<dbReference type="PROSITE" id="PS51352">
    <property type="entry name" value="THIOREDOXIN_2"/>
    <property type="match status" value="1"/>
</dbReference>
<dbReference type="CDD" id="cd02947">
    <property type="entry name" value="TRX_family"/>
    <property type="match status" value="1"/>
</dbReference>
<dbReference type="EMBL" id="CP157675">
    <property type="protein sequence ID" value="XBP71522.1"/>
    <property type="molecule type" value="Genomic_DNA"/>
</dbReference>
<dbReference type="Pfam" id="PF00085">
    <property type="entry name" value="Thioredoxin"/>
    <property type="match status" value="1"/>
</dbReference>
<protein>
    <submittedName>
        <fullName evidence="2">Thioredoxin family protein</fullName>
    </submittedName>
</protein>
<dbReference type="Gene3D" id="3.40.30.10">
    <property type="entry name" value="Glutaredoxin"/>
    <property type="match status" value="1"/>
</dbReference>
<name>A0AAU7LV27_9BURK</name>
<evidence type="ECO:0000313" key="2">
    <source>
        <dbReference type="EMBL" id="XBP71522.1"/>
    </source>
</evidence>
<dbReference type="InterPro" id="IPR036249">
    <property type="entry name" value="Thioredoxin-like_sf"/>
</dbReference>
<sequence length="130" mass="14384">MSHSSNAELSMTDSVTWVVCLCADWCGLCRDYQAVMAQMAGRYPAFRFAWLDIEDQAELVGDIDVETFPTVLMADAQGTRFFGPLTPQANTLVRLLDSLQNASLQSSPHLPATRQLLQALQAAPEHWLKA</sequence>
<dbReference type="AlphaFoldDB" id="A0AAU7LV27"/>
<dbReference type="RefSeq" id="WP_349280892.1">
    <property type="nucleotide sequence ID" value="NZ_CBCSCU010000001.1"/>
</dbReference>
<gene>
    <name evidence="2" type="ORF">ABLV49_06930</name>
</gene>
<accession>A0AAU7LV27</accession>
<organism evidence="2">
    <name type="scientific">Polaromonas hydrogenivorans</name>
    <dbReference type="NCBI Taxonomy" id="335476"/>
    <lineage>
        <taxon>Bacteria</taxon>
        <taxon>Pseudomonadati</taxon>
        <taxon>Pseudomonadota</taxon>
        <taxon>Betaproteobacteria</taxon>
        <taxon>Burkholderiales</taxon>
        <taxon>Comamonadaceae</taxon>
        <taxon>Polaromonas</taxon>
    </lineage>
</organism>
<evidence type="ECO:0000259" key="1">
    <source>
        <dbReference type="PROSITE" id="PS51352"/>
    </source>
</evidence>
<reference evidence="2" key="1">
    <citation type="submission" date="2024-05" db="EMBL/GenBank/DDBJ databases">
        <authorList>
            <person name="Bunk B."/>
            <person name="Swiderski J."/>
            <person name="Sproer C."/>
            <person name="Thiel V."/>
        </authorList>
    </citation>
    <scope>NUCLEOTIDE SEQUENCE</scope>
    <source>
        <strain evidence="2">DSM 17735</strain>
    </source>
</reference>
<feature type="domain" description="Thioredoxin" evidence="1">
    <location>
        <begin position="1"/>
        <end position="101"/>
    </location>
</feature>
<dbReference type="InterPro" id="IPR013766">
    <property type="entry name" value="Thioredoxin_domain"/>
</dbReference>
<dbReference type="SUPFAM" id="SSF52833">
    <property type="entry name" value="Thioredoxin-like"/>
    <property type="match status" value="1"/>
</dbReference>
<proteinExistence type="predicted"/>